<dbReference type="Proteomes" id="UP000001514">
    <property type="component" value="Unassembled WGS sequence"/>
</dbReference>
<dbReference type="AlphaFoldDB" id="D8QN61"/>
<dbReference type="HOGENOM" id="CLU_1597277_0_0_1"/>
<dbReference type="EMBL" id="GL377565">
    <property type="protein sequence ID" value="EFJ38049.1"/>
    <property type="molecule type" value="Genomic_DNA"/>
</dbReference>
<dbReference type="InParanoid" id="D8QN61"/>
<protein>
    <submittedName>
        <fullName evidence="2">Uncharacterized protein</fullName>
    </submittedName>
</protein>
<name>D8QN61_SELML</name>
<gene>
    <name evidence="2" type="ORF">SELMODRAFT_402825</name>
</gene>
<sequence length="167" mass="19336">MNQSPAQTGLGWFGQHIWDHHQAADFKTHPTPLNSEFIVTFRHHDQMKHVWVEAVMQLMMSIFQDVLEGKWEDKPPSKDTQGANLVSFPEASNASSPPAKPRKKPRQPRIAMGVFPDKKSKEIYLGLQAKVPQNHNRHWARPLSERHQQAELWPKQKRKALELGREK</sequence>
<proteinExistence type="predicted"/>
<feature type="region of interest" description="Disordered" evidence="1">
    <location>
        <begin position="134"/>
        <end position="167"/>
    </location>
</feature>
<dbReference type="KEGG" id="smo:SELMODRAFT_402825"/>
<organism evidence="3">
    <name type="scientific">Selaginella moellendorffii</name>
    <name type="common">Spikemoss</name>
    <dbReference type="NCBI Taxonomy" id="88036"/>
    <lineage>
        <taxon>Eukaryota</taxon>
        <taxon>Viridiplantae</taxon>
        <taxon>Streptophyta</taxon>
        <taxon>Embryophyta</taxon>
        <taxon>Tracheophyta</taxon>
        <taxon>Lycopodiopsida</taxon>
        <taxon>Selaginellales</taxon>
        <taxon>Selaginellaceae</taxon>
        <taxon>Selaginella</taxon>
    </lineage>
</organism>
<evidence type="ECO:0000313" key="2">
    <source>
        <dbReference type="EMBL" id="EFJ38049.1"/>
    </source>
</evidence>
<accession>D8QN61</accession>
<evidence type="ECO:0000256" key="1">
    <source>
        <dbReference type="SAM" id="MobiDB-lite"/>
    </source>
</evidence>
<evidence type="ECO:0000313" key="3">
    <source>
        <dbReference type="Proteomes" id="UP000001514"/>
    </source>
</evidence>
<keyword evidence="3" id="KW-1185">Reference proteome</keyword>
<feature type="region of interest" description="Disordered" evidence="1">
    <location>
        <begin position="71"/>
        <end position="113"/>
    </location>
</feature>
<reference evidence="2 3" key="1">
    <citation type="journal article" date="2011" name="Science">
        <title>The Selaginella genome identifies genetic changes associated with the evolution of vascular plants.</title>
        <authorList>
            <person name="Banks J.A."/>
            <person name="Nishiyama T."/>
            <person name="Hasebe M."/>
            <person name="Bowman J.L."/>
            <person name="Gribskov M."/>
            <person name="dePamphilis C."/>
            <person name="Albert V.A."/>
            <person name="Aono N."/>
            <person name="Aoyama T."/>
            <person name="Ambrose B.A."/>
            <person name="Ashton N.W."/>
            <person name="Axtell M.J."/>
            <person name="Barker E."/>
            <person name="Barker M.S."/>
            <person name="Bennetzen J.L."/>
            <person name="Bonawitz N.D."/>
            <person name="Chapple C."/>
            <person name="Cheng C."/>
            <person name="Correa L.G."/>
            <person name="Dacre M."/>
            <person name="DeBarry J."/>
            <person name="Dreyer I."/>
            <person name="Elias M."/>
            <person name="Engstrom E.M."/>
            <person name="Estelle M."/>
            <person name="Feng L."/>
            <person name="Finet C."/>
            <person name="Floyd S.K."/>
            <person name="Frommer W.B."/>
            <person name="Fujita T."/>
            <person name="Gramzow L."/>
            <person name="Gutensohn M."/>
            <person name="Harholt J."/>
            <person name="Hattori M."/>
            <person name="Heyl A."/>
            <person name="Hirai T."/>
            <person name="Hiwatashi Y."/>
            <person name="Ishikawa M."/>
            <person name="Iwata M."/>
            <person name="Karol K.G."/>
            <person name="Koehler B."/>
            <person name="Kolukisaoglu U."/>
            <person name="Kubo M."/>
            <person name="Kurata T."/>
            <person name="Lalonde S."/>
            <person name="Li K."/>
            <person name="Li Y."/>
            <person name="Litt A."/>
            <person name="Lyons E."/>
            <person name="Manning G."/>
            <person name="Maruyama T."/>
            <person name="Michael T.P."/>
            <person name="Mikami K."/>
            <person name="Miyazaki S."/>
            <person name="Morinaga S."/>
            <person name="Murata T."/>
            <person name="Mueller-Roeber B."/>
            <person name="Nelson D.R."/>
            <person name="Obara M."/>
            <person name="Oguri Y."/>
            <person name="Olmstead R.G."/>
            <person name="Onodera N."/>
            <person name="Petersen B.L."/>
            <person name="Pils B."/>
            <person name="Prigge M."/>
            <person name="Rensing S.A."/>
            <person name="Riano-Pachon D.M."/>
            <person name="Roberts A.W."/>
            <person name="Sato Y."/>
            <person name="Scheller H.V."/>
            <person name="Schulz B."/>
            <person name="Schulz C."/>
            <person name="Shakirov E.V."/>
            <person name="Shibagaki N."/>
            <person name="Shinohara N."/>
            <person name="Shippen D.E."/>
            <person name="Soerensen I."/>
            <person name="Sotooka R."/>
            <person name="Sugimoto N."/>
            <person name="Sugita M."/>
            <person name="Sumikawa N."/>
            <person name="Tanurdzic M."/>
            <person name="Theissen G."/>
            <person name="Ulvskov P."/>
            <person name="Wakazuki S."/>
            <person name="Weng J.K."/>
            <person name="Willats W.W."/>
            <person name="Wipf D."/>
            <person name="Wolf P.G."/>
            <person name="Yang L."/>
            <person name="Zimmer A.D."/>
            <person name="Zhu Q."/>
            <person name="Mitros T."/>
            <person name="Hellsten U."/>
            <person name="Loque D."/>
            <person name="Otillar R."/>
            <person name="Salamov A."/>
            <person name="Schmutz J."/>
            <person name="Shapiro H."/>
            <person name="Lindquist E."/>
            <person name="Lucas S."/>
            <person name="Rokhsar D."/>
            <person name="Grigoriev I.V."/>
        </authorList>
    </citation>
    <scope>NUCLEOTIDE SEQUENCE [LARGE SCALE GENOMIC DNA]</scope>
</reference>
<dbReference type="Gramene" id="EFJ38049">
    <property type="protein sequence ID" value="EFJ38049"/>
    <property type="gene ID" value="SELMODRAFT_402825"/>
</dbReference>